<organism evidence="1 2">
    <name type="scientific">Asticcacaulis endophyticus</name>
    <dbReference type="NCBI Taxonomy" id="1395890"/>
    <lineage>
        <taxon>Bacteria</taxon>
        <taxon>Pseudomonadati</taxon>
        <taxon>Pseudomonadota</taxon>
        <taxon>Alphaproteobacteria</taxon>
        <taxon>Caulobacterales</taxon>
        <taxon>Caulobacteraceae</taxon>
        <taxon>Asticcacaulis</taxon>
    </lineage>
</organism>
<dbReference type="AlphaFoldDB" id="A0A918QBN9"/>
<name>A0A918QBN9_9CAUL</name>
<protein>
    <recommendedName>
        <fullName evidence="3">Methyl-accepting chemotaxis protein</fullName>
    </recommendedName>
</protein>
<comment type="caution">
    <text evidence="1">The sequence shown here is derived from an EMBL/GenBank/DDBJ whole genome shotgun (WGS) entry which is preliminary data.</text>
</comment>
<keyword evidence="2" id="KW-1185">Reference proteome</keyword>
<gene>
    <name evidence="1" type="ORF">GCM10011273_26680</name>
</gene>
<sequence length="63" mass="6843">MDELSNLTTAMVGAVEEQAATTQKMSSNITGVSTAAAAPGERWQRKCNRLDPGRTLRRFEGQC</sequence>
<dbReference type="EMBL" id="BMZB01000004">
    <property type="protein sequence ID" value="GGZ38991.1"/>
    <property type="molecule type" value="Genomic_DNA"/>
</dbReference>
<evidence type="ECO:0000313" key="1">
    <source>
        <dbReference type="EMBL" id="GGZ38991.1"/>
    </source>
</evidence>
<evidence type="ECO:0000313" key="2">
    <source>
        <dbReference type="Proteomes" id="UP000662572"/>
    </source>
</evidence>
<reference evidence="1" key="1">
    <citation type="journal article" date="2014" name="Int. J. Syst. Evol. Microbiol.">
        <title>Complete genome sequence of Corynebacterium casei LMG S-19264T (=DSM 44701T), isolated from a smear-ripened cheese.</title>
        <authorList>
            <consortium name="US DOE Joint Genome Institute (JGI-PGF)"/>
            <person name="Walter F."/>
            <person name="Albersmeier A."/>
            <person name="Kalinowski J."/>
            <person name="Ruckert C."/>
        </authorList>
    </citation>
    <scope>NUCLEOTIDE SEQUENCE</scope>
    <source>
        <strain evidence="1">KCTC 32296</strain>
    </source>
</reference>
<evidence type="ECO:0008006" key="3">
    <source>
        <dbReference type="Google" id="ProtNLM"/>
    </source>
</evidence>
<proteinExistence type="predicted"/>
<accession>A0A918QBN9</accession>
<dbReference type="Proteomes" id="UP000662572">
    <property type="component" value="Unassembled WGS sequence"/>
</dbReference>
<reference evidence="1" key="2">
    <citation type="submission" date="2020-09" db="EMBL/GenBank/DDBJ databases">
        <authorList>
            <person name="Sun Q."/>
            <person name="Kim S."/>
        </authorList>
    </citation>
    <scope>NUCLEOTIDE SEQUENCE</scope>
    <source>
        <strain evidence="1">KCTC 32296</strain>
    </source>
</reference>